<protein>
    <submittedName>
        <fullName evidence="2">Uncharacterized protein</fullName>
    </submittedName>
</protein>
<dbReference type="EMBL" id="JABFUD020000014">
    <property type="protein sequence ID" value="KAI5070730.1"/>
    <property type="molecule type" value="Genomic_DNA"/>
</dbReference>
<feature type="compositionally biased region" description="Polar residues" evidence="1">
    <location>
        <begin position="31"/>
        <end position="47"/>
    </location>
</feature>
<organism evidence="2 3">
    <name type="scientific">Adiantum capillus-veneris</name>
    <name type="common">Maidenhair fern</name>
    <dbReference type="NCBI Taxonomy" id="13818"/>
    <lineage>
        <taxon>Eukaryota</taxon>
        <taxon>Viridiplantae</taxon>
        <taxon>Streptophyta</taxon>
        <taxon>Embryophyta</taxon>
        <taxon>Tracheophyta</taxon>
        <taxon>Polypodiopsida</taxon>
        <taxon>Polypodiidae</taxon>
        <taxon>Polypodiales</taxon>
        <taxon>Pteridineae</taxon>
        <taxon>Pteridaceae</taxon>
        <taxon>Vittarioideae</taxon>
        <taxon>Adiantum</taxon>
    </lineage>
</organism>
<proteinExistence type="predicted"/>
<dbReference type="Proteomes" id="UP000886520">
    <property type="component" value="Chromosome 14"/>
</dbReference>
<feature type="region of interest" description="Disordered" evidence="1">
    <location>
        <begin position="1"/>
        <end position="75"/>
    </location>
</feature>
<dbReference type="OrthoDB" id="10547803at2759"/>
<evidence type="ECO:0000313" key="3">
    <source>
        <dbReference type="Proteomes" id="UP000886520"/>
    </source>
</evidence>
<accession>A0A9D4UMX1</accession>
<keyword evidence="3" id="KW-1185">Reference proteome</keyword>
<comment type="caution">
    <text evidence="2">The sequence shown here is derived from an EMBL/GenBank/DDBJ whole genome shotgun (WGS) entry which is preliminary data.</text>
</comment>
<dbReference type="AlphaFoldDB" id="A0A9D4UMX1"/>
<name>A0A9D4UMX1_ADICA</name>
<evidence type="ECO:0000256" key="1">
    <source>
        <dbReference type="SAM" id="MobiDB-lite"/>
    </source>
</evidence>
<reference evidence="2" key="1">
    <citation type="submission" date="2021-01" db="EMBL/GenBank/DDBJ databases">
        <title>Adiantum capillus-veneris genome.</title>
        <authorList>
            <person name="Fang Y."/>
            <person name="Liao Q."/>
        </authorList>
    </citation>
    <scope>NUCLEOTIDE SEQUENCE</scope>
    <source>
        <strain evidence="2">H3</strain>
        <tissue evidence="2">Leaf</tissue>
    </source>
</reference>
<sequence length="399" mass="45806">MQRFETTGPEGRRGVDEENESPPSRADPVEVSSSGTGKCTDPNQSRQPVGKRSSRRRREEPSPIPKRRKVSAHDREHWLEELTPLEFERPATTPQNKLLQAHRPNYSTDMLQRRVYERKGPYDWVPMHFSNEKKTVKMTVETLVGDVAQSTEGLAEGMGIACSLLSLRMAEWMLRHPPEHPVPSAGVLNKVLYQTEHDVSEHELFIGVDKFPELDKMASDHAPNLRLPLALYLYLPEDSDDQLLGDEELIFALGRFDSMWDNHIATCRNEVFIVAISNHFFVLRIDDRGKFFVLDTLGRGNMDRASVLQFGNGTLFTLEHRAPRHSQLCEATSSAKACKYFFKYFVGQHHIHQKRGYETKVTEELHSIAFYLVRLKGSPKRPLEVQFERQLAESQMHDV</sequence>
<evidence type="ECO:0000313" key="2">
    <source>
        <dbReference type="EMBL" id="KAI5070730.1"/>
    </source>
</evidence>
<gene>
    <name evidence="2" type="ORF">GOP47_0015073</name>
</gene>